<comment type="cofactor">
    <cofactor evidence="7">
        <name>Zn(2+)</name>
        <dbReference type="ChEBI" id="CHEBI:29105"/>
    </cofactor>
    <cofactor evidence="7">
        <name>Fe(3+)</name>
        <dbReference type="ChEBI" id="CHEBI:29034"/>
    </cofactor>
    <text evidence="7">Binds 1 zinc or iron ion per subunit.</text>
</comment>
<dbReference type="GO" id="GO:0050480">
    <property type="term" value="F:imidazolonepropionase activity"/>
    <property type="evidence" value="ECO:0007669"/>
    <property type="project" value="UniProtKB-UniRule"/>
</dbReference>
<dbReference type="AlphaFoldDB" id="A0A1H2WLC2"/>
<feature type="binding site" evidence="7">
    <location>
        <position position="249"/>
    </location>
    <ligand>
        <name>Zn(2+)</name>
        <dbReference type="ChEBI" id="CHEBI:29105"/>
    </ligand>
</feature>
<keyword evidence="5 7" id="KW-0862">Zinc</keyword>
<keyword evidence="6 7" id="KW-0408">Iron</keyword>
<dbReference type="SUPFAM" id="SSF51556">
    <property type="entry name" value="Metallo-dependent hydrolases"/>
    <property type="match status" value="1"/>
</dbReference>
<dbReference type="OMA" id="CAPHARW"/>
<feature type="binding site" evidence="7">
    <location>
        <position position="79"/>
    </location>
    <ligand>
        <name>Fe(3+)</name>
        <dbReference type="ChEBI" id="CHEBI:29034"/>
    </ligand>
</feature>
<feature type="binding site" evidence="7">
    <location>
        <position position="81"/>
    </location>
    <ligand>
        <name>Zn(2+)</name>
        <dbReference type="ChEBI" id="CHEBI:29105"/>
    </ligand>
</feature>
<dbReference type="GO" id="GO:0008270">
    <property type="term" value="F:zinc ion binding"/>
    <property type="evidence" value="ECO:0007669"/>
    <property type="project" value="UniProtKB-UniRule"/>
</dbReference>
<comment type="function">
    <text evidence="7">Catalyzes the hydrolytic cleavage of the carbon-nitrogen bond in imidazolone-5-propanoate to yield N-formimidoyl-L-glutamate. It is the third step in the universal histidine degradation pathway.</text>
</comment>
<keyword evidence="3 7" id="KW-0378">Hydrolase</keyword>
<feature type="binding site" evidence="7">
    <location>
        <position position="184"/>
    </location>
    <ligand>
        <name>4-imidazolone-5-propanoate</name>
        <dbReference type="ChEBI" id="CHEBI:77893"/>
    </ligand>
</feature>
<evidence type="ECO:0000256" key="1">
    <source>
        <dbReference type="ARBA" id="ARBA00012864"/>
    </source>
</evidence>
<dbReference type="RefSeq" id="WP_012939181.1">
    <property type="nucleotide sequence ID" value="NZ_CAMEFB010000001.1"/>
</dbReference>
<dbReference type="InterPro" id="IPR005920">
    <property type="entry name" value="HutI"/>
</dbReference>
<dbReference type="InterPro" id="IPR032466">
    <property type="entry name" value="Metal_Hydrolase"/>
</dbReference>
<evidence type="ECO:0000259" key="8">
    <source>
        <dbReference type="Pfam" id="PF01979"/>
    </source>
</evidence>
<feature type="binding site" evidence="7">
    <location>
        <position position="252"/>
    </location>
    <ligand>
        <name>4-imidazolone-5-propanoate</name>
        <dbReference type="ChEBI" id="CHEBI:77893"/>
    </ligand>
</feature>
<proteinExistence type="inferred from homology"/>
<dbReference type="HAMAP" id="MF_00372">
    <property type="entry name" value="HutI"/>
    <property type="match status" value="1"/>
</dbReference>
<dbReference type="GeneID" id="78335537"/>
<comment type="caution">
    <text evidence="9">The sequence shown here is derived from an EMBL/GenBank/DDBJ whole genome shotgun (WGS) entry which is preliminary data.</text>
</comment>
<comment type="catalytic activity">
    <reaction evidence="7">
        <text>4-imidazolone-5-propanoate + H2O = N-formimidoyl-L-glutamate</text>
        <dbReference type="Rhea" id="RHEA:23660"/>
        <dbReference type="ChEBI" id="CHEBI:15377"/>
        <dbReference type="ChEBI" id="CHEBI:58928"/>
        <dbReference type="ChEBI" id="CHEBI:77893"/>
        <dbReference type="EC" id="3.5.2.7"/>
    </reaction>
</comment>
<feature type="domain" description="Amidohydrolase-related" evidence="8">
    <location>
        <begin position="71"/>
        <end position="411"/>
    </location>
</feature>
<feature type="binding site" evidence="7">
    <location>
        <position position="81"/>
    </location>
    <ligand>
        <name>Fe(3+)</name>
        <dbReference type="ChEBI" id="CHEBI:29034"/>
    </ligand>
</feature>
<dbReference type="GO" id="GO:0019557">
    <property type="term" value="P:L-histidine catabolic process to glutamate and formate"/>
    <property type="evidence" value="ECO:0007669"/>
    <property type="project" value="UniProtKB-UniPathway"/>
</dbReference>
<feature type="binding site" evidence="7">
    <location>
        <position position="328"/>
    </location>
    <ligand>
        <name>4-imidazolone-5-propanoate</name>
        <dbReference type="ChEBI" id="CHEBI:77893"/>
    </ligand>
</feature>
<reference evidence="9 10" key="1">
    <citation type="submission" date="2016-10" db="EMBL/GenBank/DDBJ databases">
        <authorList>
            <person name="Varghese N."/>
            <person name="Submissions S."/>
        </authorList>
    </citation>
    <scope>NUCLEOTIDE SEQUENCE [LARGE SCALE GENOMIC DNA]</scope>
    <source>
        <strain evidence="9 10">WCC6</strain>
    </source>
</reference>
<evidence type="ECO:0000256" key="5">
    <source>
        <dbReference type="ARBA" id="ARBA00022833"/>
    </source>
</evidence>
<dbReference type="FunFam" id="3.20.20.140:FF:000007">
    <property type="entry name" value="Imidazolonepropionase"/>
    <property type="match status" value="1"/>
</dbReference>
<dbReference type="CDD" id="cd01296">
    <property type="entry name" value="Imidazolone-5PH"/>
    <property type="match status" value="1"/>
</dbReference>
<dbReference type="SUPFAM" id="SSF51338">
    <property type="entry name" value="Composite domain of metallo-dependent hydrolases"/>
    <property type="match status" value="1"/>
</dbReference>
<feature type="binding site" evidence="7">
    <location>
        <position position="327"/>
    </location>
    <ligand>
        <name>N-formimidoyl-L-glutamate</name>
        <dbReference type="ChEBI" id="CHEBI:58928"/>
    </ligand>
</feature>
<keyword evidence="7" id="KW-0963">Cytoplasm</keyword>
<feature type="binding site" evidence="7">
    <location>
        <position position="323"/>
    </location>
    <ligand>
        <name>Zn(2+)</name>
        <dbReference type="ChEBI" id="CHEBI:29105"/>
    </ligand>
</feature>
<dbReference type="UniPathway" id="UPA00379">
    <property type="reaction ID" value="UER00551"/>
</dbReference>
<comment type="pathway">
    <text evidence="7">Amino-acid degradation; L-histidine degradation into L-glutamate; N-formimidoyl-L-glutamate from L-histidine: step 3/3.</text>
</comment>
<evidence type="ECO:0000256" key="6">
    <source>
        <dbReference type="ARBA" id="ARBA00023004"/>
    </source>
</evidence>
<sequence length="413" mass="45552">MVDRLLIKNAAQIVTPEGKSARHGREMKQLKIYENQSILIENGKIRSIGNQPDWEKLVPADKQIDASGKAVLPGFVDSHTHLVFGGYRPDEFLWRMGGMSYMEIMERGGGILNTMKATREASREELVDHSMDFLKKMLAMGVTTVEAKSGYGQDHDTEIKQMEVVRDLNEKQPIELVSTFLGAHAVPPEYKDRGDDFIEFLLKDVMPEVAEKHLAEFCDVFCEKGVFSIEQSRHLLTEARKMGFKLKIHADEIVSLGGAELAGELHATSADHLLHASDEGIRAMADNGVVSTLLPTTAFCLKEPFARAREMIDAGCAVALATDFNPGSGFTFSVPLMIGLAVIYMKMTAEEAITALTLNGAAALDRADRIGSLEPGKQADLVILQYPSYKFLPYHTGINIVETVIKKGKVVVR</sequence>
<gene>
    <name evidence="7" type="primary">hutI</name>
    <name evidence="9" type="ORF">SAMN05216495_10684</name>
</gene>
<keyword evidence="2 7" id="KW-0479">Metal-binding</keyword>
<feature type="binding site" evidence="7">
    <location>
        <position position="325"/>
    </location>
    <ligand>
        <name>N-formimidoyl-L-glutamate</name>
        <dbReference type="ChEBI" id="CHEBI:58928"/>
    </ligand>
</feature>
<dbReference type="GO" id="GO:0005737">
    <property type="term" value="C:cytoplasm"/>
    <property type="evidence" value="ECO:0007669"/>
    <property type="project" value="UniProtKB-SubCell"/>
</dbReference>
<evidence type="ECO:0000313" key="10">
    <source>
        <dbReference type="Proteomes" id="UP000182379"/>
    </source>
</evidence>
<dbReference type="PANTHER" id="PTHR42752">
    <property type="entry name" value="IMIDAZOLONEPROPIONASE"/>
    <property type="match status" value="1"/>
</dbReference>
<evidence type="ECO:0000256" key="2">
    <source>
        <dbReference type="ARBA" id="ARBA00022723"/>
    </source>
</evidence>
<evidence type="ECO:0000256" key="7">
    <source>
        <dbReference type="HAMAP-Rule" id="MF_00372"/>
    </source>
</evidence>
<dbReference type="EC" id="3.5.2.7" evidence="1 7"/>
<evidence type="ECO:0000256" key="4">
    <source>
        <dbReference type="ARBA" id="ARBA00022808"/>
    </source>
</evidence>
<accession>A0A1H2WLC2</accession>
<dbReference type="InterPro" id="IPR006680">
    <property type="entry name" value="Amidohydro-rel"/>
</dbReference>
<dbReference type="NCBIfam" id="TIGR01224">
    <property type="entry name" value="hutI"/>
    <property type="match status" value="1"/>
</dbReference>
<feature type="binding site" evidence="7">
    <location>
        <position position="79"/>
    </location>
    <ligand>
        <name>Zn(2+)</name>
        <dbReference type="ChEBI" id="CHEBI:29105"/>
    </ligand>
</feature>
<feature type="binding site" evidence="7">
    <location>
        <position position="151"/>
    </location>
    <ligand>
        <name>N-formimidoyl-L-glutamate</name>
        <dbReference type="ChEBI" id="CHEBI:58928"/>
    </ligand>
</feature>
<keyword evidence="4 7" id="KW-0369">Histidine metabolism</keyword>
<feature type="binding site" evidence="7">
    <location>
        <position position="88"/>
    </location>
    <ligand>
        <name>4-imidazolone-5-propanoate</name>
        <dbReference type="ChEBI" id="CHEBI:77893"/>
    </ligand>
</feature>
<comment type="similarity">
    <text evidence="7">Belongs to the metallo-dependent hydrolases superfamily. HutI family.</text>
</comment>
<dbReference type="EMBL" id="FNOP01000006">
    <property type="protein sequence ID" value="SDW81365.1"/>
    <property type="molecule type" value="Genomic_DNA"/>
</dbReference>
<organism evidence="9 10">
    <name type="scientific">Acidaminococcus fermentans</name>
    <dbReference type="NCBI Taxonomy" id="905"/>
    <lineage>
        <taxon>Bacteria</taxon>
        <taxon>Bacillati</taxon>
        <taxon>Bacillota</taxon>
        <taxon>Negativicutes</taxon>
        <taxon>Acidaminococcales</taxon>
        <taxon>Acidaminococcaceae</taxon>
        <taxon>Acidaminococcus</taxon>
    </lineage>
</organism>
<dbReference type="GO" id="GO:0019556">
    <property type="term" value="P:L-histidine catabolic process to glutamate and formamide"/>
    <property type="evidence" value="ECO:0007669"/>
    <property type="project" value="UniProtKB-UniRule"/>
</dbReference>
<dbReference type="InterPro" id="IPR011059">
    <property type="entry name" value="Metal-dep_hydrolase_composite"/>
</dbReference>
<dbReference type="Gene3D" id="2.30.40.10">
    <property type="entry name" value="Urease, subunit C, domain 1"/>
    <property type="match status" value="1"/>
</dbReference>
<name>A0A1H2WLC2_ACIFE</name>
<dbReference type="Pfam" id="PF01979">
    <property type="entry name" value="Amidohydro_1"/>
    <property type="match status" value="1"/>
</dbReference>
<evidence type="ECO:0000313" key="9">
    <source>
        <dbReference type="EMBL" id="SDW81365.1"/>
    </source>
</evidence>
<protein>
    <recommendedName>
        <fullName evidence="1 7">Imidazolonepropionase</fullName>
        <ecNumber evidence="1 7">3.5.2.7</ecNumber>
    </recommendedName>
    <alternativeName>
        <fullName evidence="7">Imidazolone-5-propionate hydrolase</fullName>
    </alternativeName>
</protein>
<dbReference type="PANTHER" id="PTHR42752:SF1">
    <property type="entry name" value="IMIDAZOLONEPROPIONASE-RELATED"/>
    <property type="match status" value="1"/>
</dbReference>
<evidence type="ECO:0000256" key="3">
    <source>
        <dbReference type="ARBA" id="ARBA00022801"/>
    </source>
</evidence>
<dbReference type="Gene3D" id="3.20.20.140">
    <property type="entry name" value="Metal-dependent hydrolases"/>
    <property type="match status" value="1"/>
</dbReference>
<dbReference type="GO" id="GO:0005506">
    <property type="term" value="F:iron ion binding"/>
    <property type="evidence" value="ECO:0007669"/>
    <property type="project" value="UniProtKB-UniRule"/>
</dbReference>
<feature type="binding site" evidence="7">
    <location>
        <position position="323"/>
    </location>
    <ligand>
        <name>Fe(3+)</name>
        <dbReference type="ChEBI" id="CHEBI:29034"/>
    </ligand>
</feature>
<feature type="binding site" evidence="7">
    <location>
        <position position="151"/>
    </location>
    <ligand>
        <name>4-imidazolone-5-propanoate</name>
        <dbReference type="ChEBI" id="CHEBI:77893"/>
    </ligand>
</feature>
<dbReference type="Proteomes" id="UP000182379">
    <property type="component" value="Unassembled WGS sequence"/>
</dbReference>
<comment type="subcellular location">
    <subcellularLocation>
        <location evidence="7">Cytoplasm</location>
    </subcellularLocation>
</comment>
<feature type="binding site" evidence="7">
    <location>
        <position position="249"/>
    </location>
    <ligand>
        <name>Fe(3+)</name>
        <dbReference type="ChEBI" id="CHEBI:29034"/>
    </ligand>
</feature>